<accession>A0A916U5Q4</accession>
<dbReference type="EMBL" id="BMGG01000003">
    <property type="protein sequence ID" value="GGC59789.1"/>
    <property type="molecule type" value="Genomic_DNA"/>
</dbReference>
<dbReference type="InterPro" id="IPR018357">
    <property type="entry name" value="Hexapep_transf_CS"/>
</dbReference>
<evidence type="ECO:0000256" key="7">
    <source>
        <dbReference type="HAMAP-Rule" id="MF_00523"/>
    </source>
</evidence>
<keyword evidence="10" id="KW-1185">Reference proteome</keyword>
<evidence type="ECO:0000259" key="8">
    <source>
        <dbReference type="Pfam" id="PF04613"/>
    </source>
</evidence>
<dbReference type="NCBIfam" id="NF002060">
    <property type="entry name" value="PRK00892.1"/>
    <property type="match status" value="1"/>
</dbReference>
<comment type="pathway">
    <text evidence="7">Bacterial outer membrane biogenesis; LPS lipid A biosynthesis.</text>
</comment>
<dbReference type="EC" id="2.3.1.191" evidence="7"/>
<dbReference type="Gene3D" id="2.160.10.10">
    <property type="entry name" value="Hexapeptide repeat proteins"/>
    <property type="match status" value="1"/>
</dbReference>
<dbReference type="NCBIfam" id="TIGR01853">
    <property type="entry name" value="lipid_A_lpxD"/>
    <property type="match status" value="1"/>
</dbReference>
<evidence type="ECO:0000256" key="3">
    <source>
        <dbReference type="ARBA" id="ARBA00022679"/>
    </source>
</evidence>
<dbReference type="GO" id="GO:0016410">
    <property type="term" value="F:N-acyltransferase activity"/>
    <property type="evidence" value="ECO:0007669"/>
    <property type="project" value="InterPro"/>
</dbReference>
<dbReference type="PANTHER" id="PTHR43378:SF2">
    <property type="entry name" value="UDP-3-O-ACYLGLUCOSAMINE N-ACYLTRANSFERASE 1, MITOCHONDRIAL-RELATED"/>
    <property type="match status" value="1"/>
</dbReference>
<comment type="similarity">
    <text evidence="7">Belongs to the transferase hexapeptide repeat family. LpxD subfamily.</text>
</comment>
<gene>
    <name evidence="7 9" type="primary">lpxD</name>
    <name evidence="9" type="ORF">GCM10010994_18150</name>
</gene>
<keyword evidence="2 7" id="KW-0441">Lipid A biosynthesis</keyword>
<dbReference type="PROSITE" id="PS00101">
    <property type="entry name" value="HEXAPEP_TRANSFERASES"/>
    <property type="match status" value="2"/>
</dbReference>
<comment type="subunit">
    <text evidence="7">Homotrimer.</text>
</comment>
<evidence type="ECO:0000256" key="4">
    <source>
        <dbReference type="ARBA" id="ARBA00022737"/>
    </source>
</evidence>
<reference evidence="9" key="1">
    <citation type="journal article" date="2014" name="Int. J. Syst. Evol. Microbiol.">
        <title>Complete genome sequence of Corynebacterium casei LMG S-19264T (=DSM 44701T), isolated from a smear-ripened cheese.</title>
        <authorList>
            <consortium name="US DOE Joint Genome Institute (JGI-PGF)"/>
            <person name="Walter F."/>
            <person name="Albersmeier A."/>
            <person name="Kalinowski J."/>
            <person name="Ruckert C."/>
        </authorList>
    </citation>
    <scope>NUCLEOTIDE SEQUENCE</scope>
    <source>
        <strain evidence="9">CGMCC 1.12919</strain>
    </source>
</reference>
<dbReference type="SUPFAM" id="SSF51161">
    <property type="entry name" value="Trimeric LpxA-like enzymes"/>
    <property type="match status" value="1"/>
</dbReference>
<evidence type="ECO:0000256" key="5">
    <source>
        <dbReference type="ARBA" id="ARBA00023098"/>
    </source>
</evidence>
<feature type="domain" description="UDP-3-O-[3-hydroxymyristoyl] glucosamine N-acyltransferase non-repeat region" evidence="8">
    <location>
        <begin position="32"/>
        <end position="99"/>
    </location>
</feature>
<dbReference type="InterPro" id="IPR001451">
    <property type="entry name" value="Hexapep"/>
</dbReference>
<organism evidence="9 10">
    <name type="scientific">Chelatococcus reniformis</name>
    <dbReference type="NCBI Taxonomy" id="1494448"/>
    <lineage>
        <taxon>Bacteria</taxon>
        <taxon>Pseudomonadati</taxon>
        <taxon>Pseudomonadota</taxon>
        <taxon>Alphaproteobacteria</taxon>
        <taxon>Hyphomicrobiales</taxon>
        <taxon>Chelatococcaceae</taxon>
        <taxon>Chelatococcus</taxon>
    </lineage>
</organism>
<dbReference type="GO" id="GO:0016020">
    <property type="term" value="C:membrane"/>
    <property type="evidence" value="ECO:0007669"/>
    <property type="project" value="GOC"/>
</dbReference>
<keyword evidence="6 7" id="KW-0012">Acyltransferase</keyword>
<comment type="caution">
    <text evidence="9">The sequence shown here is derived from an EMBL/GenBank/DDBJ whole genome shotgun (WGS) entry which is preliminary data.</text>
</comment>
<dbReference type="Pfam" id="PF00132">
    <property type="entry name" value="Hexapep"/>
    <property type="match status" value="2"/>
</dbReference>
<evidence type="ECO:0000256" key="2">
    <source>
        <dbReference type="ARBA" id="ARBA00022556"/>
    </source>
</evidence>
<evidence type="ECO:0000313" key="9">
    <source>
        <dbReference type="EMBL" id="GGC59789.1"/>
    </source>
</evidence>
<feature type="active site" description="Proton acceptor" evidence="7">
    <location>
        <position position="255"/>
    </location>
</feature>
<dbReference type="AlphaFoldDB" id="A0A916U5Q4"/>
<name>A0A916U5Q4_9HYPH</name>
<dbReference type="InterPro" id="IPR020573">
    <property type="entry name" value="UDP_GlcNAc_AcTrfase_non-rep"/>
</dbReference>
<evidence type="ECO:0000313" key="10">
    <source>
        <dbReference type="Proteomes" id="UP000637002"/>
    </source>
</evidence>
<dbReference type="Gene3D" id="3.40.1390.10">
    <property type="entry name" value="MurE/MurF, N-terminal domain"/>
    <property type="match status" value="1"/>
</dbReference>
<keyword evidence="4 7" id="KW-0677">Repeat</keyword>
<dbReference type="GO" id="GO:0009245">
    <property type="term" value="P:lipid A biosynthetic process"/>
    <property type="evidence" value="ECO:0007669"/>
    <property type="project" value="UniProtKB-UniRule"/>
</dbReference>
<dbReference type="HAMAP" id="MF_00523">
    <property type="entry name" value="LpxD"/>
    <property type="match status" value="1"/>
</dbReference>
<proteinExistence type="inferred from homology"/>
<dbReference type="InterPro" id="IPR011004">
    <property type="entry name" value="Trimer_LpxA-like_sf"/>
</dbReference>
<keyword evidence="1 7" id="KW-0444">Lipid biosynthesis</keyword>
<keyword evidence="3 7" id="KW-0808">Transferase</keyword>
<protein>
    <recommendedName>
        <fullName evidence="7">UDP-3-O-acylglucosamine N-acyltransferase</fullName>
        <ecNumber evidence="7">2.3.1.191</ecNumber>
    </recommendedName>
</protein>
<dbReference type="PANTHER" id="PTHR43378">
    <property type="entry name" value="UDP-3-O-ACYLGLUCOSAMINE N-ACYLTRANSFERASE"/>
    <property type="match status" value="1"/>
</dbReference>
<dbReference type="Pfam" id="PF04613">
    <property type="entry name" value="LpxD"/>
    <property type="match status" value="1"/>
</dbReference>
<comment type="function">
    <text evidence="7">Catalyzes the N-acylation of UDP-3-O-acylglucosamine using 3-hydroxyacyl-ACP as the acyl donor. Is involved in the biosynthesis of lipid A, a phosphorylated glycolipid that anchors the lipopolysaccharide to the outer membrane of the cell.</text>
</comment>
<evidence type="ECO:0000256" key="1">
    <source>
        <dbReference type="ARBA" id="ARBA00022516"/>
    </source>
</evidence>
<dbReference type="CDD" id="cd03352">
    <property type="entry name" value="LbH_LpxD"/>
    <property type="match status" value="1"/>
</dbReference>
<evidence type="ECO:0000256" key="6">
    <source>
        <dbReference type="ARBA" id="ARBA00023315"/>
    </source>
</evidence>
<sequence length="346" mass="35221">MRTSQFHGIPLSLQEVAHIARAPVPMGADTALEISGAAAVERAGINDIAYVSSHLYAPALAVTRASACLVAARFANLVPAATIALVCDDPYGSFADVLARIYPEASRPTLILGERGLSAGATIHPTAKIGQHCTVETGAIIGANASLGSGVTVGAGAIIGPGVIVGDDCAIAAGASIVHAVLGARVIIHSGARLGQDGFGYASSRRGHAKVAQVGLVILGDDVEIGANSCIDRGSGRDTMVGDGTKIDNLVHIAHNVVIGRHCMVVAQVGIAGSTTVGDFAAIGGQSAIAGHLNLGAGAQIAAASGVMHDVPDGARWGGLPARPIREFFREHTWLRQFAARRERVQ</sequence>
<reference evidence="9" key="2">
    <citation type="submission" date="2020-09" db="EMBL/GenBank/DDBJ databases">
        <authorList>
            <person name="Sun Q."/>
            <person name="Zhou Y."/>
        </authorList>
    </citation>
    <scope>NUCLEOTIDE SEQUENCE</scope>
    <source>
        <strain evidence="9">CGMCC 1.12919</strain>
    </source>
</reference>
<dbReference type="Proteomes" id="UP000637002">
    <property type="component" value="Unassembled WGS sequence"/>
</dbReference>
<dbReference type="GO" id="GO:0103118">
    <property type="term" value="F:UDP-3-O-[(3R)-3-hydroxyacyl]-glucosamine N-acyltransferase activity"/>
    <property type="evidence" value="ECO:0007669"/>
    <property type="project" value="UniProtKB-EC"/>
</dbReference>
<dbReference type="RefSeq" id="WP_188608842.1">
    <property type="nucleotide sequence ID" value="NZ_BMGG01000003.1"/>
</dbReference>
<dbReference type="InterPro" id="IPR007691">
    <property type="entry name" value="LpxD"/>
</dbReference>
<comment type="catalytic activity">
    <reaction evidence="7">
        <text>a UDP-3-O-[(3R)-3-hydroxyacyl]-alpha-D-glucosamine + a (3R)-hydroxyacyl-[ACP] = a UDP-2-N,3-O-bis[(3R)-3-hydroxyacyl]-alpha-D-glucosamine + holo-[ACP] + H(+)</text>
        <dbReference type="Rhea" id="RHEA:53836"/>
        <dbReference type="Rhea" id="RHEA-COMP:9685"/>
        <dbReference type="Rhea" id="RHEA-COMP:9945"/>
        <dbReference type="ChEBI" id="CHEBI:15378"/>
        <dbReference type="ChEBI" id="CHEBI:64479"/>
        <dbReference type="ChEBI" id="CHEBI:78827"/>
        <dbReference type="ChEBI" id="CHEBI:137740"/>
        <dbReference type="ChEBI" id="CHEBI:137748"/>
        <dbReference type="EC" id="2.3.1.191"/>
    </reaction>
</comment>
<keyword evidence="5 7" id="KW-0443">Lipid metabolism</keyword>